<keyword evidence="4 6" id="KW-1133">Transmembrane helix</keyword>
<dbReference type="InterPro" id="IPR045584">
    <property type="entry name" value="Pilin-like"/>
</dbReference>
<name>A0A7X4KQ55_9BURK</name>
<dbReference type="InterPro" id="IPR031982">
    <property type="entry name" value="PilE-like"/>
</dbReference>
<keyword evidence="8" id="KW-1185">Reference proteome</keyword>
<evidence type="ECO:0000256" key="6">
    <source>
        <dbReference type="SAM" id="Phobius"/>
    </source>
</evidence>
<reference evidence="7 8" key="1">
    <citation type="submission" date="2019-12" db="EMBL/GenBank/DDBJ databases">
        <title>Novel species isolated from a subtropical stream in China.</title>
        <authorList>
            <person name="Lu H."/>
        </authorList>
    </citation>
    <scope>NUCLEOTIDE SEQUENCE [LARGE SCALE GENOMIC DNA]</scope>
    <source>
        <strain evidence="7 8">FT127W</strain>
    </source>
</reference>
<dbReference type="Gene3D" id="3.30.700.10">
    <property type="entry name" value="Glycoprotein, Type 4 Pilin"/>
    <property type="match status" value="1"/>
</dbReference>
<evidence type="ECO:0000256" key="2">
    <source>
        <dbReference type="ARBA" id="ARBA00022481"/>
    </source>
</evidence>
<accession>A0A7X4KQ55</accession>
<keyword evidence="3 6" id="KW-0812">Transmembrane</keyword>
<gene>
    <name evidence="7" type="ORF">GTP77_21715</name>
</gene>
<dbReference type="PANTHER" id="PTHR30093:SF44">
    <property type="entry name" value="TYPE II SECRETION SYSTEM CORE PROTEIN G"/>
    <property type="match status" value="1"/>
</dbReference>
<keyword evidence="5 6" id="KW-0472">Membrane</keyword>
<evidence type="ECO:0000256" key="3">
    <source>
        <dbReference type="ARBA" id="ARBA00022692"/>
    </source>
</evidence>
<comment type="caution">
    <text evidence="7">The sequence shown here is derived from an EMBL/GenBank/DDBJ whole genome shotgun (WGS) entry which is preliminary data.</text>
</comment>
<dbReference type="AlphaFoldDB" id="A0A7X4KQ55"/>
<dbReference type="GO" id="GO:0016020">
    <property type="term" value="C:membrane"/>
    <property type="evidence" value="ECO:0007669"/>
    <property type="project" value="UniProtKB-SubCell"/>
</dbReference>
<dbReference type="Proteomes" id="UP000450676">
    <property type="component" value="Unassembled WGS sequence"/>
</dbReference>
<dbReference type="NCBIfam" id="TIGR02532">
    <property type="entry name" value="IV_pilin_GFxxxE"/>
    <property type="match status" value="1"/>
</dbReference>
<dbReference type="Pfam" id="PF07963">
    <property type="entry name" value="N_methyl"/>
    <property type="match status" value="1"/>
</dbReference>
<evidence type="ECO:0000256" key="5">
    <source>
        <dbReference type="ARBA" id="ARBA00023136"/>
    </source>
</evidence>
<evidence type="ECO:0000313" key="7">
    <source>
        <dbReference type="EMBL" id="MYN09941.1"/>
    </source>
</evidence>
<evidence type="ECO:0000256" key="1">
    <source>
        <dbReference type="ARBA" id="ARBA00004167"/>
    </source>
</evidence>
<dbReference type="PANTHER" id="PTHR30093">
    <property type="entry name" value="GENERAL SECRETION PATHWAY PROTEIN G"/>
    <property type="match status" value="1"/>
</dbReference>
<keyword evidence="2" id="KW-0488">Methylation</keyword>
<proteinExistence type="predicted"/>
<evidence type="ECO:0000313" key="8">
    <source>
        <dbReference type="Proteomes" id="UP000450676"/>
    </source>
</evidence>
<dbReference type="Pfam" id="PF16732">
    <property type="entry name" value="ComP_DUS"/>
    <property type="match status" value="1"/>
</dbReference>
<dbReference type="RefSeq" id="WP_161074236.1">
    <property type="nucleotide sequence ID" value="NZ_CP086370.1"/>
</dbReference>
<protein>
    <submittedName>
        <fullName evidence="7">Prepilin-type N-terminal cleavage/methylation domain-containing protein</fullName>
    </submittedName>
</protein>
<dbReference type="EMBL" id="WWCU01000029">
    <property type="protein sequence ID" value="MYN09941.1"/>
    <property type="molecule type" value="Genomic_DNA"/>
</dbReference>
<dbReference type="GO" id="GO:0043683">
    <property type="term" value="P:type IV pilus assembly"/>
    <property type="evidence" value="ECO:0007669"/>
    <property type="project" value="InterPro"/>
</dbReference>
<dbReference type="PROSITE" id="PS00409">
    <property type="entry name" value="PROKAR_NTER_METHYL"/>
    <property type="match status" value="1"/>
</dbReference>
<organism evidence="7 8">
    <name type="scientific">Pseudoduganella aquatica</name>
    <dbReference type="NCBI Taxonomy" id="2660641"/>
    <lineage>
        <taxon>Bacteria</taxon>
        <taxon>Pseudomonadati</taxon>
        <taxon>Pseudomonadota</taxon>
        <taxon>Betaproteobacteria</taxon>
        <taxon>Burkholderiales</taxon>
        <taxon>Oxalobacteraceae</taxon>
        <taxon>Telluria group</taxon>
        <taxon>Pseudoduganella</taxon>
    </lineage>
</organism>
<dbReference type="SUPFAM" id="SSF54523">
    <property type="entry name" value="Pili subunits"/>
    <property type="match status" value="1"/>
</dbReference>
<dbReference type="InterPro" id="IPR012902">
    <property type="entry name" value="N_methyl_site"/>
</dbReference>
<comment type="subcellular location">
    <subcellularLocation>
        <location evidence="1">Membrane</location>
        <topology evidence="1">Single-pass membrane protein</topology>
    </subcellularLocation>
</comment>
<feature type="transmembrane region" description="Helical" evidence="6">
    <location>
        <begin position="12"/>
        <end position="35"/>
    </location>
</feature>
<sequence>MKRSQHGSQQGFSLIEVMIAVAIIGILAAVALPAYSKYVVRARLTEAFTSLGGAQPAAEQFWANSRTYDGFQNASNFPSSTANFDYTLSNATASAYVLTATGKGKAAGFSYTVDQNGGRATTATPEWGTSTSCWVDRPGGVCGN</sequence>
<evidence type="ECO:0000256" key="4">
    <source>
        <dbReference type="ARBA" id="ARBA00022989"/>
    </source>
</evidence>